<feature type="chain" id="PRO_5015701492" evidence="2">
    <location>
        <begin position="32"/>
        <end position="504"/>
    </location>
</feature>
<evidence type="ECO:0000256" key="1">
    <source>
        <dbReference type="ARBA" id="ARBA00007613"/>
    </source>
</evidence>
<comment type="similarity">
    <text evidence="1">Belongs to the outer membrane factor (OMF) (TC 1.B.17) family.</text>
</comment>
<dbReference type="SUPFAM" id="SSF56954">
    <property type="entry name" value="Outer membrane efflux proteins (OEP)"/>
    <property type="match status" value="1"/>
</dbReference>
<evidence type="ECO:0000313" key="4">
    <source>
        <dbReference type="Proteomes" id="UP000245629"/>
    </source>
</evidence>
<dbReference type="GO" id="GO:0015562">
    <property type="term" value="F:efflux transmembrane transporter activity"/>
    <property type="evidence" value="ECO:0007669"/>
    <property type="project" value="InterPro"/>
</dbReference>
<organism evidence="3 4">
    <name type="scientific">Azospirillum thermophilum</name>
    <dbReference type="NCBI Taxonomy" id="2202148"/>
    <lineage>
        <taxon>Bacteria</taxon>
        <taxon>Pseudomonadati</taxon>
        <taxon>Pseudomonadota</taxon>
        <taxon>Alphaproteobacteria</taxon>
        <taxon>Rhodospirillales</taxon>
        <taxon>Azospirillaceae</taxon>
        <taxon>Azospirillum</taxon>
    </lineage>
</organism>
<dbReference type="PANTHER" id="PTHR30203:SF29">
    <property type="entry name" value="PROTEIN CYAE"/>
    <property type="match status" value="1"/>
</dbReference>
<dbReference type="EMBL" id="CP029357">
    <property type="protein sequence ID" value="AWK89735.1"/>
    <property type="molecule type" value="Genomic_DNA"/>
</dbReference>
<dbReference type="Proteomes" id="UP000245629">
    <property type="component" value="Plasmid unnamed2"/>
</dbReference>
<name>A0A2S2CZ70_9PROT</name>
<evidence type="ECO:0000313" key="3">
    <source>
        <dbReference type="EMBL" id="AWK89735.1"/>
    </source>
</evidence>
<dbReference type="InterPro" id="IPR003423">
    <property type="entry name" value="OMP_efflux"/>
</dbReference>
<keyword evidence="3" id="KW-0614">Plasmid</keyword>
<dbReference type="Gene3D" id="1.20.1600.10">
    <property type="entry name" value="Outer membrane efflux proteins (OEP)"/>
    <property type="match status" value="1"/>
</dbReference>
<dbReference type="AlphaFoldDB" id="A0A2S2CZ70"/>
<dbReference type="OrthoDB" id="9764652at2"/>
<keyword evidence="4" id="KW-1185">Reference proteome</keyword>
<dbReference type="Pfam" id="PF02321">
    <property type="entry name" value="OEP"/>
    <property type="match status" value="1"/>
</dbReference>
<dbReference type="InterPro" id="IPR010131">
    <property type="entry name" value="MdtP/NodT-like"/>
</dbReference>
<evidence type="ECO:0000256" key="2">
    <source>
        <dbReference type="SAM" id="SignalP"/>
    </source>
</evidence>
<protein>
    <submittedName>
        <fullName evidence="3">Transporter</fullName>
    </submittedName>
</protein>
<proteinExistence type="inferred from homology"/>
<reference evidence="4" key="1">
    <citation type="submission" date="2018-05" db="EMBL/GenBank/DDBJ databases">
        <title>Azospirillum thermophila sp. nov., a novel isolated from hot spring.</title>
        <authorList>
            <person name="Zhao Z."/>
        </authorList>
    </citation>
    <scope>NUCLEOTIDE SEQUENCE [LARGE SCALE GENOMIC DNA]</scope>
    <source>
        <strain evidence="4">CFH 70021</strain>
        <plasmid evidence="4">unnamed2</plasmid>
    </source>
</reference>
<accession>A0A2S2CZ70</accession>
<dbReference type="KEGG" id="azz:DEW08_27540"/>
<geneLocation type="plasmid" evidence="3 4">
    <name>unnamed2</name>
</geneLocation>
<gene>
    <name evidence="3" type="ORF">DEW08_27540</name>
</gene>
<keyword evidence="2" id="KW-0732">Signal</keyword>
<sequence>MGIGFIGGARAGGTVRHRAFAAILLASAALAGCAVTPKPVTETEMSAVVDADRAIIESSAIGVTGPITLEEAVARALKQNLDYRTRLMEQTLAAGQLDASKYDMLPRLLTAAGYSWRDEDNIRKSVDSVTGRQSVGNPYISTDRERATWDIGLSWSILDFGVSYYNAQQNADRLLVANERRRKAMHNLIQSVRTTYWRALAAQQLREQVRSTITEAEAALADSRRIQENRVRNPVEPLRYQRNLLENLRLLENVDRELAVAEIELATLMGVRSGTRFTLVEPGKLDFRPLGGEVARMEEIALLNNADLREQFYNTRIAATDTRKALVKLLPNISFDYGYKYDGDKYLINQMWQEAGSRVALNLFNLISGPAQIRAAEMNVSAAEAKRMALQMAVLSQVHLARYQYDDALRQYRRAVSISDVDNELAAIARSQEQSQTGGSLERVSAKVTAILSSIRLYHAVAKVNEAISRVQASLGQEPEIGSLDEIPMDTLKEQVRKSLQQTL</sequence>
<feature type="signal peptide" evidence="2">
    <location>
        <begin position="1"/>
        <end position="31"/>
    </location>
</feature>
<dbReference type="PANTHER" id="PTHR30203">
    <property type="entry name" value="OUTER MEMBRANE CATION EFFLUX PROTEIN"/>
    <property type="match status" value="1"/>
</dbReference>